<evidence type="ECO:0000313" key="3">
    <source>
        <dbReference type="Proteomes" id="UP000664167"/>
    </source>
</evidence>
<dbReference type="InterPro" id="IPR036366">
    <property type="entry name" value="PGBDSf"/>
</dbReference>
<dbReference type="NCBIfam" id="NF038080">
    <property type="entry name" value="PG_bind_siph"/>
    <property type="match status" value="1"/>
</dbReference>
<dbReference type="EMBL" id="JAFLRJ010000231">
    <property type="protein sequence ID" value="MBO0514794.1"/>
    <property type="molecule type" value="Genomic_DNA"/>
</dbReference>
<evidence type="ECO:0000256" key="1">
    <source>
        <dbReference type="SAM" id="MobiDB-lite"/>
    </source>
</evidence>
<proteinExistence type="predicted"/>
<accession>A0A939FAV8</accession>
<keyword evidence="3" id="KW-1185">Reference proteome</keyword>
<dbReference type="Proteomes" id="UP000664167">
    <property type="component" value="Unassembled WGS sequence"/>
</dbReference>
<dbReference type="AlphaFoldDB" id="A0A939FAV8"/>
<dbReference type="InterPro" id="IPR036365">
    <property type="entry name" value="PGBD-like_sf"/>
</dbReference>
<protein>
    <submittedName>
        <fullName evidence="2">Peptidoglycan-binding protein</fullName>
    </submittedName>
</protein>
<sequence>MPDLWLPGAERHPLGDTAPTDTKYPPKVIWHITWDKNATAAKPQDLVPFDTLVKYFTGGGASVAPHILWDPWTGRIAQFYPANSRSKSVVDSAGGTRTNRAGKVCIQIETLFFPHARVNGKAYATVADTPRKGLDKLIAWARSWGVPDAWPMGSPTWASKRSEATWETKGGHYGHSQVPENAHTDPGPMPAWPGTAPAKGGTPAKASAPAFPGKGAFGPGKVNDSVLLLGKQLVKKGFATHYKVGPSLSWGEADRLNVRDFQLKQGWAGSGADGYPGPETWRRLFK</sequence>
<dbReference type="RefSeq" id="WP_206964627.1">
    <property type="nucleotide sequence ID" value="NZ_BAAAJJ010000002.1"/>
</dbReference>
<reference evidence="2" key="1">
    <citation type="submission" date="2021-03" db="EMBL/GenBank/DDBJ databases">
        <title>Streptomyces poriferae sp. nov., a novel marine sponge-derived Actinobacteria species with anti-MRSA activity.</title>
        <authorList>
            <person name="Sandoval-Powers M."/>
            <person name="Kralova S."/>
            <person name="Nguyen G.-S."/>
            <person name="Fawwal D."/>
            <person name="Degnes K."/>
            <person name="Klinkenberg G."/>
            <person name="Sletta H."/>
            <person name="Wentzel A."/>
            <person name="Liles M.R."/>
        </authorList>
    </citation>
    <scope>NUCLEOTIDE SEQUENCE</scope>
    <source>
        <strain evidence="2">DSM 41794</strain>
    </source>
</reference>
<dbReference type="InterPro" id="IPR047763">
    <property type="entry name" value="PG_bind_dom_phiBT1-type"/>
</dbReference>
<dbReference type="Gene3D" id="1.10.101.10">
    <property type="entry name" value="PGBD-like superfamily/PGBD"/>
    <property type="match status" value="1"/>
</dbReference>
<gene>
    <name evidence="2" type="ORF">J0695_23785</name>
</gene>
<name>A0A939FAV8_9ACTN</name>
<organism evidence="2 3">
    <name type="scientific">Streptomyces beijiangensis</name>
    <dbReference type="NCBI Taxonomy" id="163361"/>
    <lineage>
        <taxon>Bacteria</taxon>
        <taxon>Bacillati</taxon>
        <taxon>Actinomycetota</taxon>
        <taxon>Actinomycetes</taxon>
        <taxon>Kitasatosporales</taxon>
        <taxon>Streptomycetaceae</taxon>
        <taxon>Streptomyces</taxon>
    </lineage>
</organism>
<comment type="caution">
    <text evidence="2">The sequence shown here is derived from an EMBL/GenBank/DDBJ whole genome shotgun (WGS) entry which is preliminary data.</text>
</comment>
<evidence type="ECO:0000313" key="2">
    <source>
        <dbReference type="EMBL" id="MBO0514794.1"/>
    </source>
</evidence>
<dbReference type="SUPFAM" id="SSF47090">
    <property type="entry name" value="PGBD-like"/>
    <property type="match status" value="1"/>
</dbReference>
<feature type="region of interest" description="Disordered" evidence="1">
    <location>
        <begin position="1"/>
        <end position="20"/>
    </location>
</feature>